<evidence type="ECO:0000256" key="1">
    <source>
        <dbReference type="ARBA" id="ARBA00022692"/>
    </source>
</evidence>
<keyword evidence="7" id="KW-1185">Reference proteome</keyword>
<dbReference type="GO" id="GO:0005886">
    <property type="term" value="C:plasma membrane"/>
    <property type="evidence" value="ECO:0000318"/>
    <property type="project" value="GO_Central"/>
</dbReference>
<feature type="transmembrane region" description="Helical" evidence="4">
    <location>
        <begin position="24"/>
        <end position="47"/>
    </location>
</feature>
<dbReference type="Proteomes" id="UP000000577">
    <property type="component" value="Chromosome"/>
</dbReference>
<name>Q74FA3_GEOSL</name>
<keyword evidence="2 4" id="KW-1133">Transmembrane helix</keyword>
<feature type="transmembrane region" description="Helical" evidence="4">
    <location>
        <begin position="184"/>
        <end position="206"/>
    </location>
</feature>
<dbReference type="HOGENOM" id="CLU_001265_7_4_7"/>
<evidence type="ECO:0000256" key="3">
    <source>
        <dbReference type="ARBA" id="ARBA00023136"/>
    </source>
</evidence>
<dbReference type="AlphaFoldDB" id="Q74FA3"/>
<dbReference type="Pfam" id="PF06779">
    <property type="entry name" value="MFS_4"/>
    <property type="match status" value="1"/>
</dbReference>
<feature type="transmembrane region" description="Helical" evidence="4">
    <location>
        <begin position="279"/>
        <end position="298"/>
    </location>
</feature>
<feature type="transmembrane region" description="Helical" evidence="4">
    <location>
        <begin position="153"/>
        <end position="172"/>
    </location>
</feature>
<dbReference type="FunCoup" id="Q74FA3">
    <property type="interactions" value="41"/>
</dbReference>
<evidence type="ECO:0000256" key="4">
    <source>
        <dbReference type="SAM" id="Phobius"/>
    </source>
</evidence>
<dbReference type="InterPro" id="IPR010645">
    <property type="entry name" value="MFS_4"/>
</dbReference>
<dbReference type="OrthoDB" id="9797953at2"/>
<dbReference type="SUPFAM" id="SSF103473">
    <property type="entry name" value="MFS general substrate transporter"/>
    <property type="match status" value="1"/>
</dbReference>
<dbReference type="EMBL" id="AE017180">
    <property type="protein sequence ID" value="AAR34036.1"/>
    <property type="molecule type" value="Genomic_DNA"/>
</dbReference>
<dbReference type="PROSITE" id="PS50850">
    <property type="entry name" value="MFS"/>
    <property type="match status" value="1"/>
</dbReference>
<feature type="transmembrane region" description="Helical" evidence="4">
    <location>
        <begin position="94"/>
        <end position="114"/>
    </location>
</feature>
<dbReference type="CDD" id="cd06180">
    <property type="entry name" value="MFS_YjiJ"/>
    <property type="match status" value="1"/>
</dbReference>
<evidence type="ECO:0000259" key="5">
    <source>
        <dbReference type="PROSITE" id="PS50850"/>
    </source>
</evidence>
<feature type="transmembrane region" description="Helical" evidence="4">
    <location>
        <begin position="67"/>
        <end position="87"/>
    </location>
</feature>
<proteinExistence type="predicted"/>
<feature type="transmembrane region" description="Helical" evidence="4">
    <location>
        <begin position="396"/>
        <end position="416"/>
    </location>
</feature>
<dbReference type="EnsemblBacteria" id="AAR34036">
    <property type="protein sequence ID" value="AAR34036"/>
    <property type="gene ID" value="GSU0706"/>
</dbReference>
<dbReference type="Gene3D" id="1.20.1250.20">
    <property type="entry name" value="MFS general substrate transporter like domains"/>
    <property type="match status" value="2"/>
</dbReference>
<reference evidence="6 7" key="2">
    <citation type="journal article" date="2012" name="BMC Genomics">
        <title>Comparative genomic analysis of Geobacter sulfurreducens KN400, a strain with enhanced capacity for extracellular electron transfer and electricity production.</title>
        <authorList>
            <person name="Butler J.E."/>
            <person name="Young N.D."/>
            <person name="Aklujkar M."/>
            <person name="Lovley D.R."/>
        </authorList>
    </citation>
    <scope>NUCLEOTIDE SEQUENCE [LARGE SCALE GENOMIC DNA]</scope>
    <source>
        <strain evidence="7">ATCC 51573 / DSM 12127 / PCA</strain>
    </source>
</reference>
<evidence type="ECO:0000256" key="2">
    <source>
        <dbReference type="ARBA" id="ARBA00022989"/>
    </source>
</evidence>
<dbReference type="KEGG" id="gsu:GSU0706"/>
<gene>
    <name evidence="6" type="ordered locus">GSU0706</name>
</gene>
<keyword evidence="1 4" id="KW-0812">Transmembrane</keyword>
<accession>Q74FA3</accession>
<dbReference type="PANTHER" id="PTHR23537:SF1">
    <property type="entry name" value="SUGAR TRANSPORTER"/>
    <property type="match status" value="1"/>
</dbReference>
<dbReference type="GO" id="GO:0022857">
    <property type="term" value="F:transmembrane transporter activity"/>
    <property type="evidence" value="ECO:0000318"/>
    <property type="project" value="GO_Central"/>
</dbReference>
<dbReference type="eggNOG" id="COG2271">
    <property type="taxonomic scope" value="Bacteria"/>
</dbReference>
<feature type="transmembrane region" description="Helical" evidence="4">
    <location>
        <begin position="365"/>
        <end position="384"/>
    </location>
</feature>
<organism evidence="6 7">
    <name type="scientific">Geobacter sulfurreducens (strain ATCC 51573 / DSM 12127 / PCA)</name>
    <dbReference type="NCBI Taxonomy" id="243231"/>
    <lineage>
        <taxon>Bacteria</taxon>
        <taxon>Pseudomonadati</taxon>
        <taxon>Thermodesulfobacteriota</taxon>
        <taxon>Desulfuromonadia</taxon>
        <taxon>Geobacterales</taxon>
        <taxon>Geobacteraceae</taxon>
        <taxon>Geobacter</taxon>
    </lineage>
</organism>
<dbReference type="InterPro" id="IPR020846">
    <property type="entry name" value="MFS_dom"/>
</dbReference>
<sequence>MTTPTDRHADRPGTVPAAGRRFHYAWVIVAVGFLIIFACIGLARYAYTMLLPSMQAGLGLSYDRMGFIGTGNFCGYLLSVILAPRLIRRFQPRAVISGGLALITLAMPAMGLSSGFAAPFALYALVGMGTGFANIPTMVLIGHWFRSDRRGTAAGLMIAGNGAAIVLAGVLVPRLNGIFGANGWRAGWLLLGCVALGVAVLSAWLVRNHPSDVGHEPLGRSAALAPEDLVPHERPGDGMLLMRLGLLYLAFGATFMIYGTFIVTTMVREFGFSEARAGLYWSWAGFFSCFSGVVFGALSDRIGRRHGLALVFAVQSTAYLIAGTKPGGVGLVVSIVLYGLAVFAIPAIMAAAVGDYLGAPRAAGAFATITIFFAVGQTLGPALAGMIGKAAGSFSGAYLLAASITVCALLFTLFLPRPEDTTTPHRAQ</sequence>
<feature type="domain" description="Major facilitator superfamily (MFS) profile" evidence="5">
    <location>
        <begin position="25"/>
        <end position="420"/>
    </location>
</feature>
<dbReference type="InParanoid" id="Q74FA3"/>
<feature type="transmembrane region" description="Helical" evidence="4">
    <location>
        <begin position="244"/>
        <end position="267"/>
    </location>
</feature>
<dbReference type="PATRIC" id="fig|243231.5.peg.702"/>
<evidence type="ECO:0000313" key="7">
    <source>
        <dbReference type="Proteomes" id="UP000000577"/>
    </source>
</evidence>
<dbReference type="RefSeq" id="WP_010941367.1">
    <property type="nucleotide sequence ID" value="NC_002939.5"/>
</dbReference>
<evidence type="ECO:0000313" key="6">
    <source>
        <dbReference type="EMBL" id="AAR34036.1"/>
    </source>
</evidence>
<keyword evidence="3 4" id="KW-0472">Membrane</keyword>
<reference evidence="6 7" key="1">
    <citation type="journal article" date="2003" name="Science">
        <title>Genome of Geobacter sulfurreducens: metal reduction in subsurface environments.</title>
        <authorList>
            <person name="Methe B.A."/>
            <person name="Nelson K.E."/>
            <person name="Eisen J.A."/>
            <person name="Paulsen I.T."/>
            <person name="Nelson W."/>
            <person name="Heidelberg J.F."/>
            <person name="Wu D."/>
            <person name="Wu M."/>
            <person name="Ward N."/>
            <person name="Beanan M.J."/>
            <person name="Dodson R.J."/>
            <person name="Madupu R."/>
            <person name="Brinkac L.M."/>
            <person name="Daugherty S.C."/>
            <person name="DeBoy R.T."/>
            <person name="Durkin A.S."/>
            <person name="Gwinn M."/>
            <person name="Kolonay J.F."/>
            <person name="Sullivan S.A."/>
            <person name="Haft D.H."/>
            <person name="Selengut J."/>
            <person name="Davidsen T.M."/>
            <person name="Zafar N."/>
            <person name="White O."/>
            <person name="Tran B."/>
            <person name="Romero C."/>
            <person name="Forberger H.A."/>
            <person name="Weidman J."/>
            <person name="Khouri H."/>
            <person name="Feldblyum T.V."/>
            <person name="Utterback T.R."/>
            <person name="Van Aken S.E."/>
            <person name="Lovley D.R."/>
            <person name="Fraser C.M."/>
        </authorList>
    </citation>
    <scope>NUCLEOTIDE SEQUENCE [LARGE SCALE GENOMIC DNA]</scope>
    <source>
        <strain evidence="7">ATCC 51573 / DSM 12127 / PCA</strain>
    </source>
</reference>
<feature type="transmembrane region" description="Helical" evidence="4">
    <location>
        <begin position="328"/>
        <end position="353"/>
    </location>
</feature>
<dbReference type="InterPro" id="IPR036259">
    <property type="entry name" value="MFS_trans_sf"/>
</dbReference>
<dbReference type="STRING" id="243231.GSU0706"/>
<dbReference type="PANTHER" id="PTHR23537">
    <property type="match status" value="1"/>
</dbReference>
<protein>
    <submittedName>
        <fullName evidence="6">Membrane protein, major facilitator superfamily</fullName>
    </submittedName>
</protein>
<feature type="transmembrane region" description="Helical" evidence="4">
    <location>
        <begin position="120"/>
        <end position="141"/>
    </location>
</feature>